<dbReference type="AlphaFoldDB" id="A0A066W1V9"/>
<evidence type="ECO:0000313" key="1">
    <source>
        <dbReference type="EMBL" id="KDN45064.1"/>
    </source>
</evidence>
<keyword evidence="2" id="KW-1185">Reference proteome</keyword>
<dbReference type="EMBL" id="JMSN01000045">
    <property type="protein sequence ID" value="KDN45064.1"/>
    <property type="molecule type" value="Genomic_DNA"/>
</dbReference>
<dbReference type="InParanoid" id="A0A066W1V9"/>
<protein>
    <submittedName>
        <fullName evidence="1">Uncharacterized protein</fullName>
    </submittedName>
</protein>
<dbReference type="HOGENOM" id="CLU_1355499_0_0_1"/>
<evidence type="ECO:0000313" key="2">
    <source>
        <dbReference type="Proteomes" id="UP000027361"/>
    </source>
</evidence>
<organism evidence="1 2">
    <name type="scientific">Tilletiaria anomala (strain ATCC 24038 / CBS 436.72 / UBC 951)</name>
    <dbReference type="NCBI Taxonomy" id="1037660"/>
    <lineage>
        <taxon>Eukaryota</taxon>
        <taxon>Fungi</taxon>
        <taxon>Dikarya</taxon>
        <taxon>Basidiomycota</taxon>
        <taxon>Ustilaginomycotina</taxon>
        <taxon>Exobasidiomycetes</taxon>
        <taxon>Georgefischeriales</taxon>
        <taxon>Tilletiariaceae</taxon>
        <taxon>Tilletiaria</taxon>
    </lineage>
</organism>
<comment type="caution">
    <text evidence="1">The sequence shown here is derived from an EMBL/GenBank/DDBJ whole genome shotgun (WGS) entry which is preliminary data.</text>
</comment>
<accession>A0A066W1V9</accession>
<gene>
    <name evidence="1" type="ORF">K437DRAFT_125180</name>
</gene>
<dbReference type="RefSeq" id="XP_013243026.1">
    <property type="nucleotide sequence ID" value="XM_013387572.1"/>
</dbReference>
<sequence>MHFNWNVLPPTWGHQEHNLRPCSLPARLPTLSPLVPHPANALALLRSANLFRDDALDQCAAQQHRRHVHFDRQQQLVPFPVGVKVTKASWRVRPLGQNQLGAEGPFFISKQLHDVGYALSDGHGAILSDYTRLLATPCYLAKSRCGVVLVVKDGLEYVTMHSAPPRHGPCHRHTHQRITSYQSCSSMLCAHVWCSDLYESSH</sequence>
<dbReference type="Proteomes" id="UP000027361">
    <property type="component" value="Unassembled WGS sequence"/>
</dbReference>
<reference evidence="1 2" key="1">
    <citation type="submission" date="2014-05" db="EMBL/GenBank/DDBJ databases">
        <title>Draft genome sequence of a rare smut relative, Tilletiaria anomala UBC 951.</title>
        <authorList>
            <consortium name="DOE Joint Genome Institute"/>
            <person name="Toome M."/>
            <person name="Kuo A."/>
            <person name="Henrissat B."/>
            <person name="Lipzen A."/>
            <person name="Tritt A."/>
            <person name="Yoshinaga Y."/>
            <person name="Zane M."/>
            <person name="Barry K."/>
            <person name="Grigoriev I.V."/>
            <person name="Spatafora J.W."/>
            <person name="Aimea M.C."/>
        </authorList>
    </citation>
    <scope>NUCLEOTIDE SEQUENCE [LARGE SCALE GENOMIC DNA]</scope>
    <source>
        <strain evidence="1 2">UBC 951</strain>
    </source>
</reference>
<proteinExistence type="predicted"/>
<name>A0A066W1V9_TILAU</name>
<dbReference type="GeneID" id="25261417"/>